<organism evidence="3 4">
    <name type="scientific">Mycetomoellerius zeteki</name>
    <dbReference type="NCBI Taxonomy" id="64791"/>
    <lineage>
        <taxon>Eukaryota</taxon>
        <taxon>Metazoa</taxon>
        <taxon>Ecdysozoa</taxon>
        <taxon>Arthropoda</taxon>
        <taxon>Hexapoda</taxon>
        <taxon>Insecta</taxon>
        <taxon>Pterygota</taxon>
        <taxon>Neoptera</taxon>
        <taxon>Endopterygota</taxon>
        <taxon>Hymenoptera</taxon>
        <taxon>Apocrita</taxon>
        <taxon>Aculeata</taxon>
        <taxon>Formicoidea</taxon>
        <taxon>Formicidae</taxon>
        <taxon>Myrmicinae</taxon>
        <taxon>Mycetomoellerius</taxon>
    </lineage>
</organism>
<gene>
    <name evidence="3" type="ORF">ALC60_10293</name>
</gene>
<dbReference type="InterPro" id="IPR019396">
    <property type="entry name" value="TM_Fragile-X-F-assoc"/>
</dbReference>
<feature type="transmembrane region" description="Helical" evidence="1">
    <location>
        <begin position="105"/>
        <end position="123"/>
    </location>
</feature>
<dbReference type="EMBL" id="KQ982796">
    <property type="protein sequence ID" value="KYQ50585.1"/>
    <property type="molecule type" value="Genomic_DNA"/>
</dbReference>
<dbReference type="STRING" id="64791.A0A151WSI1"/>
<feature type="transmembrane region" description="Helical" evidence="1">
    <location>
        <begin position="31"/>
        <end position="53"/>
    </location>
</feature>
<feature type="domain" description="Immunoglobulin" evidence="2">
    <location>
        <begin position="175"/>
        <end position="266"/>
    </location>
</feature>
<keyword evidence="1" id="KW-1133">Transmembrane helix</keyword>
<dbReference type="PANTHER" id="PTHR13568">
    <property type="entry name" value="FAM11A, B PROTEIN"/>
    <property type="match status" value="1"/>
</dbReference>
<dbReference type="PANTHER" id="PTHR13568:SF4">
    <property type="entry name" value="TRANSMEMBRANE PROTEIN 60"/>
    <property type="match status" value="1"/>
</dbReference>
<accession>A0A151WSI1</accession>
<protein>
    <submittedName>
        <fullName evidence="3">Transmembrane protein 60</fullName>
    </submittedName>
</protein>
<name>A0A151WSI1_9HYME</name>
<feature type="transmembrane region" description="Helical" evidence="1">
    <location>
        <begin position="73"/>
        <end position="93"/>
    </location>
</feature>
<evidence type="ECO:0000313" key="4">
    <source>
        <dbReference type="Proteomes" id="UP000075809"/>
    </source>
</evidence>
<dbReference type="Proteomes" id="UP000075809">
    <property type="component" value="Unassembled WGS sequence"/>
</dbReference>
<dbReference type="SUPFAM" id="SSF48726">
    <property type="entry name" value="Immunoglobulin"/>
    <property type="match status" value="1"/>
</dbReference>
<sequence length="366" mass="42277">MAVLHRALFTWFNLLIFLILLVLRLDQRIQWNWFIIFIPMWLYDNILLIYIAFNMISYCKNVRNFSLKRETRYMIAVILKLCAQILICLKLEAPHWSLPAKAVLAPFWVLFPILAIDVIYHLMLQTTPNRTELKISNSMTVPVAIFSSVTMWLFILFYSAFILQKSETANDVQIVTVKEVIAGHLAELPCLSIDEHHRFMFWQFGTNNVIGPGNPLNEKKYNYEVLTGILQIRGVSTAESGFYKCFSKGLFDDSQLKVHSVELIVTNDWEQLWENDFETNLLRGMTAVMVLVVAVAVVLLIITVKKKRSQRFFDLEESRENSPARYTPDNAPGVSSRVENVGIDNAVLDIDFPKVFNQMQKEQAMP</sequence>
<keyword evidence="4" id="KW-1185">Reference proteome</keyword>
<dbReference type="Pfam" id="PF10269">
    <property type="entry name" value="Tmemb_185A"/>
    <property type="match status" value="1"/>
</dbReference>
<feature type="transmembrane region" description="Helical" evidence="1">
    <location>
        <begin position="281"/>
        <end position="302"/>
    </location>
</feature>
<dbReference type="SMART" id="SM00409">
    <property type="entry name" value="IG"/>
    <property type="match status" value="1"/>
</dbReference>
<evidence type="ECO:0000313" key="3">
    <source>
        <dbReference type="EMBL" id="KYQ50585.1"/>
    </source>
</evidence>
<evidence type="ECO:0000256" key="1">
    <source>
        <dbReference type="SAM" id="Phobius"/>
    </source>
</evidence>
<feature type="transmembrane region" description="Helical" evidence="1">
    <location>
        <begin position="7"/>
        <end position="25"/>
    </location>
</feature>
<dbReference type="AlphaFoldDB" id="A0A151WSI1"/>
<keyword evidence="1" id="KW-0472">Membrane</keyword>
<dbReference type="InterPro" id="IPR036179">
    <property type="entry name" value="Ig-like_dom_sf"/>
</dbReference>
<feature type="transmembrane region" description="Helical" evidence="1">
    <location>
        <begin position="143"/>
        <end position="163"/>
    </location>
</feature>
<keyword evidence="1 3" id="KW-0812">Transmembrane</keyword>
<proteinExistence type="predicted"/>
<dbReference type="InterPro" id="IPR003599">
    <property type="entry name" value="Ig_sub"/>
</dbReference>
<evidence type="ECO:0000259" key="2">
    <source>
        <dbReference type="SMART" id="SM00409"/>
    </source>
</evidence>
<reference evidence="3 4" key="1">
    <citation type="submission" date="2015-09" db="EMBL/GenBank/DDBJ databases">
        <title>Trachymyrmex zeteki WGS genome.</title>
        <authorList>
            <person name="Nygaard S."/>
            <person name="Hu H."/>
            <person name="Boomsma J."/>
            <person name="Zhang G."/>
        </authorList>
    </citation>
    <scope>NUCLEOTIDE SEQUENCE [LARGE SCALE GENOMIC DNA]</scope>
    <source>
        <strain evidence="3">Tzet28-1</strain>
        <tissue evidence="3">Whole body</tissue>
    </source>
</reference>